<accession>A0ABR0YFR8</accession>
<dbReference type="PANTHER" id="PTHR14235">
    <property type="entry name" value="OSTEOCALCIN"/>
    <property type="match status" value="1"/>
</dbReference>
<protein>
    <recommendedName>
        <fullName evidence="9">Bone Gla protein</fullName>
    </recommendedName>
    <alternativeName>
        <fullName evidence="10">Gamma-carboxyglutamic acid-containing protein</fullName>
    </alternativeName>
</protein>
<dbReference type="SMART" id="SM00069">
    <property type="entry name" value="GLA"/>
    <property type="match status" value="1"/>
</dbReference>
<evidence type="ECO:0000256" key="8">
    <source>
        <dbReference type="ARBA" id="ARBA00023157"/>
    </source>
</evidence>
<feature type="signal peptide" evidence="11">
    <location>
        <begin position="1"/>
        <end position="20"/>
    </location>
</feature>
<keyword evidence="5" id="KW-0091">Biomineralization</keyword>
<reference evidence="13 14" key="1">
    <citation type="submission" date="2021-05" db="EMBL/GenBank/DDBJ databases">
        <authorList>
            <person name="Zahm M."/>
            <person name="Klopp C."/>
            <person name="Cabau C."/>
            <person name="Kuhl H."/>
            <person name="Suciu R."/>
            <person name="Ciorpac M."/>
            <person name="Holostenco D."/>
            <person name="Gessner J."/>
            <person name="Wuertz S."/>
            <person name="Hohne C."/>
            <person name="Stock M."/>
            <person name="Gislard M."/>
            <person name="Lluch J."/>
            <person name="Milhes M."/>
            <person name="Lampietro C."/>
            <person name="Lopez Roques C."/>
            <person name="Donnadieu C."/>
            <person name="Du K."/>
            <person name="Schartl M."/>
            <person name="Guiguen Y."/>
        </authorList>
    </citation>
    <scope>NUCLEOTIDE SEQUENCE [LARGE SCALE GENOMIC DNA]</scope>
    <source>
        <strain evidence="13">Hh-F2</strain>
        <tissue evidence="13">Blood</tissue>
    </source>
</reference>
<gene>
    <name evidence="13" type="ORF">HHUSO_G29320</name>
</gene>
<dbReference type="InterPro" id="IPR035972">
    <property type="entry name" value="GLA-like_dom_SF"/>
</dbReference>
<feature type="chain" id="PRO_5045476269" description="Bone Gla protein" evidence="11">
    <location>
        <begin position="21"/>
        <end position="100"/>
    </location>
</feature>
<feature type="domain" description="Gla" evidence="12">
    <location>
        <begin position="64"/>
        <end position="96"/>
    </location>
</feature>
<keyword evidence="7" id="KW-0106">Calcium</keyword>
<name>A0ABR0YFR8_HUSHU</name>
<evidence type="ECO:0000256" key="10">
    <source>
        <dbReference type="ARBA" id="ARBA00033350"/>
    </source>
</evidence>
<keyword evidence="3" id="KW-0301">Gamma-carboxyglutamic acid</keyword>
<evidence type="ECO:0000256" key="11">
    <source>
        <dbReference type="SAM" id="SignalP"/>
    </source>
</evidence>
<organism evidence="13 14">
    <name type="scientific">Huso huso</name>
    <name type="common">Beluga</name>
    <name type="synonym">Acipenser huso</name>
    <dbReference type="NCBI Taxonomy" id="61971"/>
    <lineage>
        <taxon>Eukaryota</taxon>
        <taxon>Metazoa</taxon>
        <taxon>Chordata</taxon>
        <taxon>Craniata</taxon>
        <taxon>Vertebrata</taxon>
        <taxon>Euteleostomi</taxon>
        <taxon>Actinopterygii</taxon>
        <taxon>Chondrostei</taxon>
        <taxon>Acipenseriformes</taxon>
        <taxon>Acipenseridae</taxon>
        <taxon>Huso</taxon>
    </lineage>
</organism>
<comment type="caution">
    <text evidence="13">The sequence shown here is derived from an EMBL/GenBank/DDBJ whole genome shotgun (WGS) entry which is preliminary data.</text>
</comment>
<dbReference type="InterPro" id="IPR039176">
    <property type="entry name" value="Osteocalcin"/>
</dbReference>
<evidence type="ECO:0000256" key="2">
    <source>
        <dbReference type="ARBA" id="ARBA00008850"/>
    </source>
</evidence>
<evidence type="ECO:0000256" key="3">
    <source>
        <dbReference type="ARBA" id="ARBA00022479"/>
    </source>
</evidence>
<dbReference type="SUPFAM" id="SSF57630">
    <property type="entry name" value="GLA-domain"/>
    <property type="match status" value="1"/>
</dbReference>
<evidence type="ECO:0000313" key="14">
    <source>
        <dbReference type="Proteomes" id="UP001369086"/>
    </source>
</evidence>
<keyword evidence="11" id="KW-0732">Signal</keyword>
<comment type="similarity">
    <text evidence="2">Belongs to the osteocalcin/matrix Gla protein family.</text>
</comment>
<evidence type="ECO:0000256" key="6">
    <source>
        <dbReference type="ARBA" id="ARBA00022723"/>
    </source>
</evidence>
<dbReference type="InterPro" id="IPR058704">
    <property type="entry name" value="BGLAP-like_C"/>
</dbReference>
<dbReference type="InterPro" id="IPR000294">
    <property type="entry name" value="GLA_domain"/>
</dbReference>
<keyword evidence="4" id="KW-0964">Secreted</keyword>
<evidence type="ECO:0000256" key="9">
    <source>
        <dbReference type="ARBA" id="ARBA00030150"/>
    </source>
</evidence>
<dbReference type="Pfam" id="PF25890">
    <property type="entry name" value="BGLAP_C"/>
    <property type="match status" value="1"/>
</dbReference>
<evidence type="ECO:0000259" key="12">
    <source>
        <dbReference type="PROSITE" id="PS50998"/>
    </source>
</evidence>
<dbReference type="PROSITE" id="PS50998">
    <property type="entry name" value="GLA_2"/>
    <property type="match status" value="1"/>
</dbReference>
<evidence type="ECO:0000256" key="4">
    <source>
        <dbReference type="ARBA" id="ARBA00022525"/>
    </source>
</evidence>
<proteinExistence type="inferred from homology"/>
<keyword evidence="6" id="KW-0479">Metal-binding</keyword>
<evidence type="ECO:0000256" key="1">
    <source>
        <dbReference type="ARBA" id="ARBA00004613"/>
    </source>
</evidence>
<comment type="subcellular location">
    <subcellularLocation>
        <location evidence="1">Secreted</location>
    </subcellularLocation>
</comment>
<dbReference type="PANTHER" id="PTHR14235:SF0">
    <property type="entry name" value="OSTEOCALCIN"/>
    <property type="match status" value="1"/>
</dbReference>
<sequence length="100" mass="10864">MKTFTAILLLSLITLALCTADSDASLSVPDSQSVEDFFVKRDVASSFVTRRKKRNADLTLSPQKLESLSEVCELNTACNDLSDTVGIVAAYQKHFGPIPV</sequence>
<evidence type="ECO:0000256" key="7">
    <source>
        <dbReference type="ARBA" id="ARBA00022837"/>
    </source>
</evidence>
<evidence type="ECO:0000256" key="5">
    <source>
        <dbReference type="ARBA" id="ARBA00022591"/>
    </source>
</evidence>
<dbReference type="Proteomes" id="UP001369086">
    <property type="component" value="Unassembled WGS sequence"/>
</dbReference>
<evidence type="ECO:0000313" key="13">
    <source>
        <dbReference type="EMBL" id="KAK6471489.1"/>
    </source>
</evidence>
<keyword evidence="14" id="KW-1185">Reference proteome</keyword>
<dbReference type="EMBL" id="JAHFZB010000031">
    <property type="protein sequence ID" value="KAK6471489.1"/>
    <property type="molecule type" value="Genomic_DNA"/>
</dbReference>
<keyword evidence="8" id="KW-1015">Disulfide bond</keyword>